<dbReference type="GO" id="GO:0004640">
    <property type="term" value="F:phosphoribosylanthranilate isomerase activity"/>
    <property type="evidence" value="ECO:0007669"/>
    <property type="project" value="TreeGrafter"/>
</dbReference>
<dbReference type="SUPFAM" id="SSF51366">
    <property type="entry name" value="Ribulose-phoshate binding barrel"/>
    <property type="match status" value="1"/>
</dbReference>
<dbReference type="GO" id="GO:0000162">
    <property type="term" value="P:L-tryptophan biosynthetic process"/>
    <property type="evidence" value="ECO:0007669"/>
    <property type="project" value="UniProtKB-UniPathway"/>
</dbReference>
<keyword evidence="6" id="KW-0822">Tryptophan biosynthesis</keyword>
<dbReference type="EC" id="4.1.1.48" evidence="3"/>
<proteinExistence type="predicted"/>
<evidence type="ECO:0000256" key="4">
    <source>
        <dbReference type="ARBA" id="ARBA00022605"/>
    </source>
</evidence>
<evidence type="ECO:0000256" key="8">
    <source>
        <dbReference type="ARBA" id="ARBA00023239"/>
    </source>
</evidence>
<reference evidence="10" key="1">
    <citation type="submission" date="2018-05" db="EMBL/GenBank/DDBJ databases">
        <authorList>
            <person name="Lanie J.A."/>
            <person name="Ng W.-L."/>
            <person name="Kazmierczak K.M."/>
            <person name="Andrzejewski T.M."/>
            <person name="Davidsen T.M."/>
            <person name="Wayne K.J."/>
            <person name="Tettelin H."/>
            <person name="Glass J.I."/>
            <person name="Rusch D."/>
            <person name="Podicherti R."/>
            <person name="Tsui H.-C.T."/>
            <person name="Winkler M.E."/>
        </authorList>
    </citation>
    <scope>NUCLEOTIDE SEQUENCE</scope>
</reference>
<evidence type="ECO:0000256" key="5">
    <source>
        <dbReference type="ARBA" id="ARBA00022793"/>
    </source>
</evidence>
<comment type="catalytic activity">
    <reaction evidence="1">
        <text>1-(2-carboxyphenylamino)-1-deoxy-D-ribulose 5-phosphate + H(+) = (1S,2R)-1-C-(indol-3-yl)glycerol 3-phosphate + CO2 + H2O</text>
        <dbReference type="Rhea" id="RHEA:23476"/>
        <dbReference type="ChEBI" id="CHEBI:15377"/>
        <dbReference type="ChEBI" id="CHEBI:15378"/>
        <dbReference type="ChEBI" id="CHEBI:16526"/>
        <dbReference type="ChEBI" id="CHEBI:58613"/>
        <dbReference type="ChEBI" id="CHEBI:58866"/>
        <dbReference type="EC" id="4.1.1.48"/>
    </reaction>
</comment>
<keyword evidence="7" id="KW-0057">Aromatic amino acid biosynthesis</keyword>
<evidence type="ECO:0000256" key="2">
    <source>
        <dbReference type="ARBA" id="ARBA00004696"/>
    </source>
</evidence>
<gene>
    <name evidence="10" type="ORF">METZ01_LOCUS52359</name>
</gene>
<dbReference type="InterPro" id="IPR045186">
    <property type="entry name" value="Indole-3-glycerol_P_synth"/>
</dbReference>
<dbReference type="PANTHER" id="PTHR22854">
    <property type="entry name" value="TRYPTOPHAN BIOSYNTHESIS PROTEIN"/>
    <property type="match status" value="1"/>
</dbReference>
<dbReference type="PANTHER" id="PTHR22854:SF2">
    <property type="entry name" value="INDOLE-3-GLYCEROL-PHOSPHATE SYNTHASE"/>
    <property type="match status" value="1"/>
</dbReference>
<protein>
    <recommendedName>
        <fullName evidence="3">indole-3-glycerol-phosphate synthase</fullName>
        <ecNumber evidence="3">4.1.1.48</ecNumber>
    </recommendedName>
</protein>
<evidence type="ECO:0000313" key="10">
    <source>
        <dbReference type="EMBL" id="SUZ99505.1"/>
    </source>
</evidence>
<name>A0A381S5Z8_9ZZZZ</name>
<keyword evidence="8" id="KW-0456">Lyase</keyword>
<evidence type="ECO:0000256" key="6">
    <source>
        <dbReference type="ARBA" id="ARBA00022822"/>
    </source>
</evidence>
<dbReference type="AlphaFoldDB" id="A0A381S5Z8"/>
<keyword evidence="5" id="KW-0210">Decarboxylase</keyword>
<dbReference type="EMBL" id="UINC01002709">
    <property type="protein sequence ID" value="SUZ99505.1"/>
    <property type="molecule type" value="Genomic_DNA"/>
</dbReference>
<dbReference type="UniPathway" id="UPA00035">
    <property type="reaction ID" value="UER00043"/>
</dbReference>
<dbReference type="Pfam" id="PF00218">
    <property type="entry name" value="IGPS"/>
    <property type="match status" value="1"/>
</dbReference>
<dbReference type="InterPro" id="IPR011060">
    <property type="entry name" value="RibuloseP-bd_barrel"/>
</dbReference>
<feature type="non-terminal residue" evidence="10">
    <location>
        <position position="1"/>
    </location>
</feature>
<dbReference type="InterPro" id="IPR013798">
    <property type="entry name" value="Indole-3-glycerol_P_synth_dom"/>
</dbReference>
<feature type="domain" description="Indole-3-glycerol phosphate synthase" evidence="9">
    <location>
        <begin position="1"/>
        <end position="204"/>
    </location>
</feature>
<evidence type="ECO:0000259" key="9">
    <source>
        <dbReference type="Pfam" id="PF00218"/>
    </source>
</evidence>
<evidence type="ECO:0000256" key="3">
    <source>
        <dbReference type="ARBA" id="ARBA00012362"/>
    </source>
</evidence>
<sequence length="239" mass="25108">VIAEVKGASPLRGRLCDDLEPVELATAYQENGAAAVSVLTEEHFFLGSIDQLMAVSTAIELPTLRKDFVVELYQVFRAATAGASAVLLIAELLDGSALKEFVEAAHSVGLDALVEFHRPELLVSAVESGSGIVGINNRNLDTMDVDVEHALRLAPELPMDLIAVAESAISDAADVTRVAGAGFDAVLVGTAIVTAEEPGTVLRDLVDVGNTTNPTPRLKTGLIELADIEDLADIEELSP</sequence>
<comment type="pathway">
    <text evidence="2">Amino-acid biosynthesis; L-tryptophan biosynthesis; L-tryptophan from chorismate: step 4/5.</text>
</comment>
<organism evidence="10">
    <name type="scientific">marine metagenome</name>
    <dbReference type="NCBI Taxonomy" id="408172"/>
    <lineage>
        <taxon>unclassified sequences</taxon>
        <taxon>metagenomes</taxon>
        <taxon>ecological metagenomes</taxon>
    </lineage>
</organism>
<keyword evidence="4" id="KW-0028">Amino-acid biosynthesis</keyword>
<evidence type="ECO:0000256" key="7">
    <source>
        <dbReference type="ARBA" id="ARBA00023141"/>
    </source>
</evidence>
<accession>A0A381S5Z8</accession>
<evidence type="ECO:0000256" key="1">
    <source>
        <dbReference type="ARBA" id="ARBA00001633"/>
    </source>
</evidence>
<dbReference type="InterPro" id="IPR013785">
    <property type="entry name" value="Aldolase_TIM"/>
</dbReference>
<dbReference type="GO" id="GO:0004425">
    <property type="term" value="F:indole-3-glycerol-phosphate synthase activity"/>
    <property type="evidence" value="ECO:0007669"/>
    <property type="project" value="UniProtKB-EC"/>
</dbReference>
<dbReference type="CDD" id="cd00331">
    <property type="entry name" value="IGPS"/>
    <property type="match status" value="1"/>
</dbReference>
<dbReference type="Gene3D" id="3.20.20.70">
    <property type="entry name" value="Aldolase class I"/>
    <property type="match status" value="1"/>
</dbReference>